<name>A2SCR0_METPP</name>
<sequence length="186" mass="20346">MKRRTFLAVTSVAMSAHAQLRSPAQWLEPDATPRIGSEAYGANGPLRVWLVAMPMPLWRDWWNLLPVVSEAPRLVDGLVQSYRADDEIALSVLVAGALRDDARKRKLVASLSAVGPDGLTHPPMRQDYFWEGMPFNRANSVGILEPVLSMSDLLGRSAGTWTLQLELTDTLALVSVAVSQKVEVGA</sequence>
<evidence type="ECO:0008006" key="4">
    <source>
        <dbReference type="Google" id="ProtNLM"/>
    </source>
</evidence>
<protein>
    <recommendedName>
        <fullName evidence="4">Transmembrane protein</fullName>
    </recommendedName>
</protein>
<dbReference type="AlphaFoldDB" id="A2SCR0"/>
<reference evidence="2 3" key="1">
    <citation type="journal article" date="2007" name="J. Bacteriol.">
        <title>Whole-genome analysis of the methyl tert-butyl ether-degrading beta-proteobacterium Methylibium petroleiphilum PM1.</title>
        <authorList>
            <person name="Kane S.R."/>
            <person name="Chakicherla A.Y."/>
            <person name="Chain P.S.G."/>
            <person name="Schmidt R."/>
            <person name="Shin M.W."/>
            <person name="Legler T.C."/>
            <person name="Scow K.M."/>
            <person name="Larimer F.W."/>
            <person name="Lucas S.M."/>
            <person name="Richardson P.M."/>
            <person name="Hristova K.R."/>
        </authorList>
    </citation>
    <scope>NUCLEOTIDE SEQUENCE [LARGE SCALE GENOMIC DNA]</scope>
    <source>
        <strain evidence="3">ATCC BAA-1232 / LMG 22953 / PM1</strain>
    </source>
</reference>
<dbReference type="Proteomes" id="UP000000366">
    <property type="component" value="Chromosome"/>
</dbReference>
<evidence type="ECO:0000256" key="1">
    <source>
        <dbReference type="SAM" id="SignalP"/>
    </source>
</evidence>
<dbReference type="STRING" id="420662.Mpe_A0387"/>
<proteinExistence type="predicted"/>
<organism evidence="2 3">
    <name type="scientific">Methylibium petroleiphilum (strain ATCC BAA-1232 / LMG 22953 / PM1)</name>
    <dbReference type="NCBI Taxonomy" id="420662"/>
    <lineage>
        <taxon>Bacteria</taxon>
        <taxon>Pseudomonadati</taxon>
        <taxon>Pseudomonadota</taxon>
        <taxon>Betaproteobacteria</taxon>
        <taxon>Burkholderiales</taxon>
        <taxon>Sphaerotilaceae</taxon>
        <taxon>Methylibium</taxon>
    </lineage>
</organism>
<keyword evidence="3" id="KW-1185">Reference proteome</keyword>
<feature type="chain" id="PRO_5002645344" description="Transmembrane protein" evidence="1">
    <location>
        <begin position="19"/>
        <end position="186"/>
    </location>
</feature>
<feature type="signal peptide" evidence="1">
    <location>
        <begin position="1"/>
        <end position="18"/>
    </location>
</feature>
<evidence type="ECO:0000313" key="2">
    <source>
        <dbReference type="EMBL" id="ABM93349.1"/>
    </source>
</evidence>
<dbReference type="EMBL" id="CP000555">
    <property type="protein sequence ID" value="ABM93349.1"/>
    <property type="molecule type" value="Genomic_DNA"/>
</dbReference>
<keyword evidence="1" id="KW-0732">Signal</keyword>
<dbReference type="HOGENOM" id="CLU_1452852_0_0_4"/>
<evidence type="ECO:0000313" key="3">
    <source>
        <dbReference type="Proteomes" id="UP000000366"/>
    </source>
</evidence>
<dbReference type="RefSeq" id="WP_011827987.1">
    <property type="nucleotide sequence ID" value="NC_008825.1"/>
</dbReference>
<accession>A2SCR0</accession>
<dbReference type="KEGG" id="mpt:Mpe_A0387"/>
<gene>
    <name evidence="2" type="ordered locus">Mpe_A0387</name>
</gene>